<keyword evidence="3" id="KW-1185">Reference proteome</keyword>
<reference evidence="3" key="1">
    <citation type="submission" date="2016-10" db="EMBL/GenBank/DDBJ databases">
        <authorList>
            <person name="Varghese N."/>
            <person name="Submissions S."/>
        </authorList>
    </citation>
    <scope>NUCLEOTIDE SEQUENCE [LARGE SCALE GENOMIC DNA]</scope>
    <source>
        <strain evidence="3">CGMCC 1.3431</strain>
    </source>
</reference>
<sequence length="468" mass="50419">MTRCLTALAVILCLAATQVGAQTTPTDSTEVIVKGAIRPKPADEVPPPPLDVFTQSPRIEQIALSDDGSRFAFVTRKGGQRLLTTYNVTEGTNQVIKLSEDPLSAMTWLDNDHILLSATDTGLRGTCPSGLRQNFQSAQAQSDLSAAMSISGFNGGSGTDVTSPDPILSLILQSTLTPPACAQYGVRSQEAGTIVDLRNKQSISLGDRMGGDYKGMPLGLPKAVTVDGKMQLVGPFLELRDKSIAGQVAQRVYLWKVDPDTGRGRIVDDHGGDLDRIGSYVDDWLTDASGQPTVRATYTYLDETFRIEMRKDGKWTPILTRKIDAKAHTFAPFLAGLGRDGQSLLILDAADPGADGPRRFRYYELAADGKLSAPLDEDAAQDRPIFNPESGALSGFAHDGEITTYTFFDPDLADIYRHALDTAPGQSVRVAAMGRDPAQMILFAQGGDDPGSWHYYDFATGKRVDIGS</sequence>
<name>A0A1G4TQC1_9CAUL</name>
<dbReference type="SUPFAM" id="SSF69322">
    <property type="entry name" value="Tricorn protease domain 2"/>
    <property type="match status" value="1"/>
</dbReference>
<dbReference type="AlphaFoldDB" id="A0A1G4TQC1"/>
<keyword evidence="1" id="KW-0732">Signal</keyword>
<proteinExistence type="predicted"/>
<dbReference type="EMBL" id="FMTS01000011">
    <property type="protein sequence ID" value="SCW83457.1"/>
    <property type="molecule type" value="Genomic_DNA"/>
</dbReference>
<protein>
    <recommendedName>
        <fullName evidence="4">WD40-like Beta Propeller Repeat</fullName>
    </recommendedName>
</protein>
<evidence type="ECO:0000313" key="3">
    <source>
        <dbReference type="Proteomes" id="UP000199150"/>
    </source>
</evidence>
<feature type="non-terminal residue" evidence="2">
    <location>
        <position position="468"/>
    </location>
</feature>
<organism evidence="2 3">
    <name type="scientific">Asticcacaulis taihuensis</name>
    <dbReference type="NCBI Taxonomy" id="260084"/>
    <lineage>
        <taxon>Bacteria</taxon>
        <taxon>Pseudomonadati</taxon>
        <taxon>Pseudomonadota</taxon>
        <taxon>Alphaproteobacteria</taxon>
        <taxon>Caulobacterales</taxon>
        <taxon>Caulobacteraceae</taxon>
        <taxon>Asticcacaulis</taxon>
    </lineage>
</organism>
<feature type="signal peptide" evidence="1">
    <location>
        <begin position="1"/>
        <end position="21"/>
    </location>
</feature>
<gene>
    <name evidence="2" type="ORF">SAMN02927928_0067</name>
</gene>
<accession>A0A1G4TQC1</accession>
<dbReference type="Proteomes" id="UP000199150">
    <property type="component" value="Unassembled WGS sequence"/>
</dbReference>
<evidence type="ECO:0000256" key="1">
    <source>
        <dbReference type="SAM" id="SignalP"/>
    </source>
</evidence>
<feature type="chain" id="PRO_5011579591" description="WD40-like Beta Propeller Repeat" evidence="1">
    <location>
        <begin position="22"/>
        <end position="468"/>
    </location>
</feature>
<evidence type="ECO:0000313" key="2">
    <source>
        <dbReference type="EMBL" id="SCW83457.1"/>
    </source>
</evidence>
<evidence type="ECO:0008006" key="4">
    <source>
        <dbReference type="Google" id="ProtNLM"/>
    </source>
</evidence>